<sequence>MVDSGDSVIHCATNTIFYQARNVFGSITIFLSGVRLSSNVVSPTSSNPIRVHTPKLRRPD</sequence>
<evidence type="ECO:0000313" key="2">
    <source>
        <dbReference type="EMBL" id="JAH93708.1"/>
    </source>
</evidence>
<name>A0A0E9WW52_ANGAN</name>
<dbReference type="AlphaFoldDB" id="A0A0E9WW52"/>
<accession>A0A0E9WW52</accession>
<organism evidence="2">
    <name type="scientific">Anguilla anguilla</name>
    <name type="common">European freshwater eel</name>
    <name type="synonym">Muraena anguilla</name>
    <dbReference type="NCBI Taxonomy" id="7936"/>
    <lineage>
        <taxon>Eukaryota</taxon>
        <taxon>Metazoa</taxon>
        <taxon>Chordata</taxon>
        <taxon>Craniata</taxon>
        <taxon>Vertebrata</taxon>
        <taxon>Euteleostomi</taxon>
        <taxon>Actinopterygii</taxon>
        <taxon>Neopterygii</taxon>
        <taxon>Teleostei</taxon>
        <taxon>Anguilliformes</taxon>
        <taxon>Anguillidae</taxon>
        <taxon>Anguilla</taxon>
    </lineage>
</organism>
<feature type="region of interest" description="Disordered" evidence="1">
    <location>
        <begin position="40"/>
        <end position="60"/>
    </location>
</feature>
<reference evidence="2" key="2">
    <citation type="journal article" date="2015" name="Fish Shellfish Immunol.">
        <title>Early steps in the European eel (Anguilla anguilla)-Vibrio vulnificus interaction in the gills: Role of the RtxA13 toxin.</title>
        <authorList>
            <person name="Callol A."/>
            <person name="Pajuelo D."/>
            <person name="Ebbesson L."/>
            <person name="Teles M."/>
            <person name="MacKenzie S."/>
            <person name="Amaro C."/>
        </authorList>
    </citation>
    <scope>NUCLEOTIDE SEQUENCE</scope>
</reference>
<evidence type="ECO:0000256" key="1">
    <source>
        <dbReference type="SAM" id="MobiDB-lite"/>
    </source>
</evidence>
<reference evidence="2" key="1">
    <citation type="submission" date="2014-11" db="EMBL/GenBank/DDBJ databases">
        <authorList>
            <person name="Amaro Gonzalez C."/>
        </authorList>
    </citation>
    <scope>NUCLEOTIDE SEQUENCE</scope>
</reference>
<protein>
    <submittedName>
        <fullName evidence="2">Uncharacterized protein</fullName>
    </submittedName>
</protein>
<dbReference type="EMBL" id="GBXM01014869">
    <property type="protein sequence ID" value="JAH93708.1"/>
    <property type="molecule type" value="Transcribed_RNA"/>
</dbReference>
<proteinExistence type="predicted"/>